<dbReference type="EMBL" id="DQ870816">
    <property type="protein sequence ID" value="ABI30310.1"/>
    <property type="molecule type" value="Genomic_DNA"/>
</dbReference>
<dbReference type="InterPro" id="IPR027417">
    <property type="entry name" value="P-loop_NTPase"/>
</dbReference>
<dbReference type="Gene3D" id="3.40.50.300">
    <property type="entry name" value="P-loop containing nucleotide triphosphate hydrolases"/>
    <property type="match status" value="1"/>
</dbReference>
<dbReference type="PANTHER" id="PTHR11017">
    <property type="entry name" value="LEUCINE-RICH REPEAT-CONTAINING PROTEIN"/>
    <property type="match status" value="1"/>
</dbReference>
<feature type="non-terminal residue" evidence="2">
    <location>
        <position position="1"/>
    </location>
</feature>
<proteinExistence type="predicted"/>
<dbReference type="GO" id="GO:0043531">
    <property type="term" value="F:ADP binding"/>
    <property type="evidence" value="ECO:0007669"/>
    <property type="project" value="InterPro"/>
</dbReference>
<organism evidence="2">
    <name type="scientific">Prunus cerasus var. caproniana</name>
    <dbReference type="NCBI Taxonomy" id="399181"/>
    <lineage>
        <taxon>Eukaryota</taxon>
        <taxon>Viridiplantae</taxon>
        <taxon>Streptophyta</taxon>
        <taxon>Embryophyta</taxon>
        <taxon>Tracheophyta</taxon>
        <taxon>Spermatophyta</taxon>
        <taxon>Magnoliopsida</taxon>
        <taxon>eudicotyledons</taxon>
        <taxon>Gunneridae</taxon>
        <taxon>Pentapetalae</taxon>
        <taxon>rosids</taxon>
        <taxon>fabids</taxon>
        <taxon>Rosales</taxon>
        <taxon>Rosaceae</taxon>
        <taxon>Amygdaloideae</taxon>
        <taxon>Amygdaleae</taxon>
        <taxon>Prunus</taxon>
    </lineage>
</organism>
<feature type="non-terminal residue" evidence="2">
    <location>
        <position position="154"/>
    </location>
</feature>
<dbReference type="AlphaFoldDB" id="Q0GE48"/>
<dbReference type="GO" id="GO:0006952">
    <property type="term" value="P:defense response"/>
    <property type="evidence" value="ECO:0007669"/>
    <property type="project" value="InterPro"/>
</dbReference>
<accession>Q0GE48</accession>
<evidence type="ECO:0000259" key="1">
    <source>
        <dbReference type="Pfam" id="PF00931"/>
    </source>
</evidence>
<dbReference type="PANTHER" id="PTHR11017:SF575">
    <property type="entry name" value="ADP-RIBOSYL CYCLASE_CYCLIC ADP-RIBOSE HYDROLASE"/>
    <property type="match status" value="1"/>
</dbReference>
<dbReference type="SUPFAM" id="SSF52540">
    <property type="entry name" value="P-loop containing nucleoside triphosphate hydrolases"/>
    <property type="match status" value="1"/>
</dbReference>
<reference evidence="2" key="1">
    <citation type="submission" date="2006-07" db="EMBL/GenBank/DDBJ databases">
        <title>NBS-containing resistance-like genes from cherries.</title>
        <authorList>
            <person name="Pilotti M."/>
            <person name="Brunetti A."/>
            <person name="Tizzani L."/>
            <person name="Lumia V."/>
            <person name="Gervasi F."/>
        </authorList>
    </citation>
    <scope>NUCLEOTIDE SEQUENCE</scope>
</reference>
<name>Q0GE48_9ROSA</name>
<sequence>VANAIFNQFHEEFEGKSFLSEVRKGEMVKLQNQLLGDILKPAKIEVSSIDQGTKKIKERLSSIRVLVIIDDVDCQKKLYQLAIKRDSFGPGCRIIITTTNTHLLRILEVDDVYSTPEMSNEEALKLLCCHAFTALHPNDDTYLKLARKVVKYCG</sequence>
<dbReference type="Pfam" id="PF00931">
    <property type="entry name" value="NB-ARC"/>
    <property type="match status" value="1"/>
</dbReference>
<feature type="domain" description="NB-ARC" evidence="1">
    <location>
        <begin position="5"/>
        <end position="133"/>
    </location>
</feature>
<protein>
    <submittedName>
        <fullName evidence="2">NBS-containing resistance-like protein</fullName>
    </submittedName>
</protein>
<dbReference type="InterPro" id="IPR002182">
    <property type="entry name" value="NB-ARC"/>
</dbReference>
<evidence type="ECO:0000313" key="2">
    <source>
        <dbReference type="EMBL" id="ABI30310.1"/>
    </source>
</evidence>
<dbReference type="InterPro" id="IPR044974">
    <property type="entry name" value="Disease_R_plants"/>
</dbReference>